<dbReference type="InParanoid" id="F6HVT4"/>
<dbReference type="AlphaFoldDB" id="F6HVT4"/>
<dbReference type="HOGENOM" id="CLU_2799199_0_0_1"/>
<dbReference type="PaxDb" id="29760-VIT_17s0053g00480.t01"/>
<keyword evidence="2" id="KW-1185">Reference proteome</keyword>
<evidence type="ECO:0000313" key="2">
    <source>
        <dbReference type="Proteomes" id="UP000009183"/>
    </source>
</evidence>
<organism evidence="1 2">
    <name type="scientific">Vitis vinifera</name>
    <name type="common">Grape</name>
    <dbReference type="NCBI Taxonomy" id="29760"/>
    <lineage>
        <taxon>Eukaryota</taxon>
        <taxon>Viridiplantae</taxon>
        <taxon>Streptophyta</taxon>
        <taxon>Embryophyta</taxon>
        <taxon>Tracheophyta</taxon>
        <taxon>Spermatophyta</taxon>
        <taxon>Magnoliopsida</taxon>
        <taxon>eudicotyledons</taxon>
        <taxon>Gunneridae</taxon>
        <taxon>Pentapetalae</taxon>
        <taxon>rosids</taxon>
        <taxon>Vitales</taxon>
        <taxon>Vitaceae</taxon>
        <taxon>Viteae</taxon>
        <taxon>Vitis</taxon>
    </lineage>
</organism>
<protein>
    <submittedName>
        <fullName evidence="1">Uncharacterized protein</fullName>
    </submittedName>
</protein>
<dbReference type="EMBL" id="FN596258">
    <property type="protein sequence ID" value="CCB58797.1"/>
    <property type="molecule type" value="Genomic_DNA"/>
</dbReference>
<proteinExistence type="predicted"/>
<accession>F6HVT4</accession>
<evidence type="ECO:0000313" key="1">
    <source>
        <dbReference type="EMBL" id="CCB58797.1"/>
    </source>
</evidence>
<gene>
    <name evidence="1" type="ordered locus">VIT_17s0053g00480</name>
</gene>
<dbReference type="STRING" id="29760.F6HVT4"/>
<reference evidence="2" key="1">
    <citation type="journal article" date="2007" name="Nature">
        <title>The grapevine genome sequence suggests ancestral hexaploidization in major angiosperm phyla.</title>
        <authorList>
            <consortium name="The French-Italian Public Consortium for Grapevine Genome Characterization."/>
            <person name="Jaillon O."/>
            <person name="Aury J.-M."/>
            <person name="Noel B."/>
            <person name="Policriti A."/>
            <person name="Clepet C."/>
            <person name="Casagrande A."/>
            <person name="Choisne N."/>
            <person name="Aubourg S."/>
            <person name="Vitulo N."/>
            <person name="Jubin C."/>
            <person name="Vezzi A."/>
            <person name="Legeai F."/>
            <person name="Hugueney P."/>
            <person name="Dasilva C."/>
            <person name="Horner D."/>
            <person name="Mica E."/>
            <person name="Jublot D."/>
            <person name="Poulain J."/>
            <person name="Bruyere C."/>
            <person name="Billault A."/>
            <person name="Segurens B."/>
            <person name="Gouyvenoux M."/>
            <person name="Ugarte E."/>
            <person name="Cattonaro F."/>
            <person name="Anthouard V."/>
            <person name="Vico V."/>
            <person name="Del Fabbro C."/>
            <person name="Alaux M."/>
            <person name="Di Gaspero G."/>
            <person name="Dumas V."/>
            <person name="Felice N."/>
            <person name="Paillard S."/>
            <person name="Juman I."/>
            <person name="Moroldo M."/>
            <person name="Scalabrin S."/>
            <person name="Canaguier A."/>
            <person name="Le Clainche I."/>
            <person name="Malacrida G."/>
            <person name="Durand E."/>
            <person name="Pesole G."/>
            <person name="Laucou V."/>
            <person name="Chatelet P."/>
            <person name="Merdinoglu D."/>
            <person name="Delledonne M."/>
            <person name="Pezzotti M."/>
            <person name="Lecharny A."/>
            <person name="Scarpelli C."/>
            <person name="Artiguenave F."/>
            <person name="Pe M.E."/>
            <person name="Valle G."/>
            <person name="Morgante M."/>
            <person name="Caboche M."/>
            <person name="Adam-Blondon A.-F."/>
            <person name="Weissenbach J."/>
            <person name="Quetier F."/>
            <person name="Wincker P."/>
        </authorList>
    </citation>
    <scope>NUCLEOTIDE SEQUENCE [LARGE SCALE GENOMIC DNA]</scope>
    <source>
        <strain evidence="2">cv. Pinot noir / PN40024</strain>
    </source>
</reference>
<dbReference type="Proteomes" id="UP000009183">
    <property type="component" value="Chromosome 17"/>
</dbReference>
<sequence length="68" mass="7783">MLCKKHAITGLHTEQEQVEKIEKRSLGVSWGSKKYKKVEIEQGQVEKTKKRLLGVSWGGKKSERAETE</sequence>
<name>F6HVT4_VITVI</name>